<sequence>MLAHLRPWAQEVCSICKVSRGEMETCRAPEERQFSIGDAVLIPMKLSHQDPDIDNATETIIRQFTLPKCFFEHWKMRINMTKTGYTTYSPNDPMLKKYLDIRIREEFLKAVFRSFLTCR</sequence>
<protein>
    <submittedName>
        <fullName evidence="1">Uncharacterized protein</fullName>
    </submittedName>
</protein>
<accession>A0AAV3YJN7</accession>
<organism evidence="1 2">
    <name type="scientific">Plakobranchus ocellatus</name>
    <dbReference type="NCBI Taxonomy" id="259542"/>
    <lineage>
        <taxon>Eukaryota</taxon>
        <taxon>Metazoa</taxon>
        <taxon>Spiralia</taxon>
        <taxon>Lophotrochozoa</taxon>
        <taxon>Mollusca</taxon>
        <taxon>Gastropoda</taxon>
        <taxon>Heterobranchia</taxon>
        <taxon>Euthyneura</taxon>
        <taxon>Panpulmonata</taxon>
        <taxon>Sacoglossa</taxon>
        <taxon>Placobranchoidea</taxon>
        <taxon>Plakobranchidae</taxon>
        <taxon>Plakobranchus</taxon>
    </lineage>
</organism>
<reference evidence="1 2" key="1">
    <citation type="journal article" date="2021" name="Elife">
        <title>Chloroplast acquisition without the gene transfer in kleptoplastic sea slugs, Plakobranchus ocellatus.</title>
        <authorList>
            <person name="Maeda T."/>
            <person name="Takahashi S."/>
            <person name="Yoshida T."/>
            <person name="Shimamura S."/>
            <person name="Takaki Y."/>
            <person name="Nagai Y."/>
            <person name="Toyoda A."/>
            <person name="Suzuki Y."/>
            <person name="Arimoto A."/>
            <person name="Ishii H."/>
            <person name="Satoh N."/>
            <person name="Nishiyama T."/>
            <person name="Hasebe M."/>
            <person name="Maruyama T."/>
            <person name="Minagawa J."/>
            <person name="Obokata J."/>
            <person name="Shigenobu S."/>
        </authorList>
    </citation>
    <scope>NUCLEOTIDE SEQUENCE [LARGE SCALE GENOMIC DNA]</scope>
</reference>
<evidence type="ECO:0000313" key="2">
    <source>
        <dbReference type="Proteomes" id="UP000735302"/>
    </source>
</evidence>
<keyword evidence="2" id="KW-1185">Reference proteome</keyword>
<evidence type="ECO:0000313" key="1">
    <source>
        <dbReference type="EMBL" id="GFN82416.1"/>
    </source>
</evidence>
<comment type="caution">
    <text evidence="1">The sequence shown here is derived from an EMBL/GenBank/DDBJ whole genome shotgun (WGS) entry which is preliminary data.</text>
</comment>
<gene>
    <name evidence="1" type="ORF">PoB_000892200</name>
</gene>
<name>A0AAV3YJN7_9GAST</name>
<dbReference type="AlphaFoldDB" id="A0AAV3YJN7"/>
<proteinExistence type="predicted"/>
<dbReference type="EMBL" id="BLXT01000981">
    <property type="protein sequence ID" value="GFN82416.1"/>
    <property type="molecule type" value="Genomic_DNA"/>
</dbReference>
<dbReference type="Proteomes" id="UP000735302">
    <property type="component" value="Unassembled WGS sequence"/>
</dbReference>